<accession>A0A1W1BJ37</accession>
<dbReference type="Gene3D" id="3.60.110.10">
    <property type="entry name" value="Carbon-nitrogen hydrolase"/>
    <property type="match status" value="1"/>
</dbReference>
<sequence length="451" mass="51829">MVDSISTNSEEIYELWRRDMMLKTKNDAIAKIYLELAKNPTETNFVKACFANQILEGIYFYSGFTYIYTLARSGKMLGSAQMIRFIQRDEVTHLVLFQNLINTLRKERPELFTHELKAEVIEMFKEAVELETEWGQYITQGQILGLTDDIVAQYIQFLADERLSAVGFDKLYNVKNPIKWVDDFAKFNDQKTNFFEGTLRVASLLMMTSKPEEQNLCSLLFETTPNYSTNLQTLLQLIEQTKTNTIILAHEVCLTGFDYDNLQKATDFSLYATEELLCASKDKTIVLTMLEKIEGEVFNVVKVFHNGEIIHERAKARLFRLGDEEKYMSEGDDEAFEVFEIDGIKIAIFICFELRFKELWIKAEGADVILVPAWWGKPRSEHFKTLTQALALMNECYVICADALNTECSAKSAIITPQGEVALNGNKPCLVQAYNQKNITLMRRYINIGIN</sequence>
<dbReference type="EMBL" id="FPHF01000026">
    <property type="protein sequence ID" value="SFV53574.1"/>
    <property type="molecule type" value="Genomic_DNA"/>
</dbReference>
<dbReference type="PANTHER" id="PTHR23409">
    <property type="entry name" value="RIBONUCLEOSIDE-DIPHOSPHATE REDUCTASE SMALL CHAIN"/>
    <property type="match status" value="1"/>
</dbReference>
<dbReference type="SUPFAM" id="SSF56317">
    <property type="entry name" value="Carbon-nitrogen hydrolase"/>
    <property type="match status" value="1"/>
</dbReference>
<protein>
    <submittedName>
        <fullName evidence="3">Ribonucleotide reductase of class Ia (Aerobic), beta subunit</fullName>
        <ecNumber evidence="3">1.17.4.1</ecNumber>
    </submittedName>
</protein>
<dbReference type="GO" id="GO:0004748">
    <property type="term" value="F:ribonucleoside-diphosphate reductase activity, thioredoxin disulfide as acceptor"/>
    <property type="evidence" value="ECO:0007669"/>
    <property type="project" value="UniProtKB-EC"/>
</dbReference>
<dbReference type="InterPro" id="IPR009078">
    <property type="entry name" value="Ferritin-like_SF"/>
</dbReference>
<keyword evidence="3" id="KW-0560">Oxidoreductase</keyword>
<dbReference type="EC" id="1.17.4.1" evidence="3"/>
<dbReference type="GO" id="GO:0009263">
    <property type="term" value="P:deoxyribonucleotide biosynthetic process"/>
    <property type="evidence" value="ECO:0007669"/>
    <property type="project" value="InterPro"/>
</dbReference>
<gene>
    <name evidence="3" type="ORF">MNB_SM-4-376</name>
</gene>
<dbReference type="PROSITE" id="PS50263">
    <property type="entry name" value="CN_HYDROLASE"/>
    <property type="match status" value="1"/>
</dbReference>
<organism evidence="3">
    <name type="scientific">hydrothermal vent metagenome</name>
    <dbReference type="NCBI Taxonomy" id="652676"/>
    <lineage>
        <taxon>unclassified sequences</taxon>
        <taxon>metagenomes</taxon>
        <taxon>ecological metagenomes</taxon>
    </lineage>
</organism>
<dbReference type="Gene3D" id="1.10.620.20">
    <property type="entry name" value="Ribonucleotide Reductase, subunit A"/>
    <property type="match status" value="1"/>
</dbReference>
<dbReference type="Pfam" id="PF00268">
    <property type="entry name" value="Ribonuc_red_sm"/>
    <property type="match status" value="1"/>
</dbReference>
<dbReference type="AlphaFoldDB" id="A0A1W1BJ37"/>
<evidence type="ECO:0000256" key="1">
    <source>
        <dbReference type="ARBA" id="ARBA00009303"/>
    </source>
</evidence>
<proteinExistence type="inferred from homology"/>
<dbReference type="SUPFAM" id="SSF47240">
    <property type="entry name" value="Ferritin-like"/>
    <property type="match status" value="1"/>
</dbReference>
<dbReference type="InterPro" id="IPR036526">
    <property type="entry name" value="C-N_Hydrolase_sf"/>
</dbReference>
<reference evidence="3" key="1">
    <citation type="submission" date="2016-10" db="EMBL/GenBank/DDBJ databases">
        <authorList>
            <person name="de Groot N.N."/>
        </authorList>
    </citation>
    <scope>NUCLEOTIDE SEQUENCE</scope>
</reference>
<dbReference type="PANTHER" id="PTHR23409:SF18">
    <property type="entry name" value="RIBONUCLEOSIDE-DIPHOSPHATE REDUCTASE SUBUNIT M2"/>
    <property type="match status" value="1"/>
</dbReference>
<dbReference type="CDD" id="cd01049">
    <property type="entry name" value="RNRR2"/>
    <property type="match status" value="1"/>
</dbReference>
<evidence type="ECO:0000313" key="3">
    <source>
        <dbReference type="EMBL" id="SFV53574.1"/>
    </source>
</evidence>
<dbReference type="InterPro" id="IPR033909">
    <property type="entry name" value="RNR_small"/>
</dbReference>
<evidence type="ECO:0000259" key="2">
    <source>
        <dbReference type="PROSITE" id="PS50263"/>
    </source>
</evidence>
<dbReference type="InterPro" id="IPR012348">
    <property type="entry name" value="RNR-like"/>
</dbReference>
<feature type="domain" description="CN hydrolase" evidence="2">
    <location>
        <begin position="212"/>
        <end position="441"/>
    </location>
</feature>
<dbReference type="Pfam" id="PF00795">
    <property type="entry name" value="CN_hydrolase"/>
    <property type="match status" value="1"/>
</dbReference>
<dbReference type="InterPro" id="IPR003010">
    <property type="entry name" value="C-N_Hydrolase"/>
</dbReference>
<dbReference type="CDD" id="cd07197">
    <property type="entry name" value="nitrilase"/>
    <property type="match status" value="1"/>
</dbReference>
<name>A0A1W1BJ37_9ZZZZ</name>
<dbReference type="InterPro" id="IPR000358">
    <property type="entry name" value="RNR_small_fam"/>
</dbReference>
<comment type="similarity">
    <text evidence="1">Belongs to the ribonucleoside diphosphate reductase small chain family.</text>
</comment>